<gene>
    <name evidence="10" type="ORF">F6V30_05285</name>
</gene>
<dbReference type="Proteomes" id="UP000798046">
    <property type="component" value="Unassembled WGS sequence"/>
</dbReference>
<keyword evidence="5" id="KW-0680">Restriction system</keyword>
<dbReference type="EMBL" id="VZRA01000001">
    <property type="protein sequence ID" value="KAB0671989.1"/>
    <property type="molecule type" value="Genomic_DNA"/>
</dbReference>
<dbReference type="PROSITE" id="PS00093">
    <property type="entry name" value="N4_MTASE"/>
    <property type="match status" value="1"/>
</dbReference>
<accession>A0ABQ6TSK3</accession>
<dbReference type="PRINTS" id="PR00508">
    <property type="entry name" value="S21N4MTFRASE"/>
</dbReference>
<dbReference type="Gene3D" id="3.40.50.150">
    <property type="entry name" value="Vaccinia Virus protein VP39"/>
    <property type="match status" value="1"/>
</dbReference>
<dbReference type="RefSeq" id="WP_151155610.1">
    <property type="nucleotide sequence ID" value="NZ_VZRA01000001.1"/>
</dbReference>
<comment type="similarity">
    <text evidence="1">Belongs to the N(4)/N(6)-methyltransferase family. N(4) subfamily.</text>
</comment>
<keyword evidence="11" id="KW-1185">Reference proteome</keyword>
<dbReference type="InterPro" id="IPR002941">
    <property type="entry name" value="DNA_methylase_N4/N6"/>
</dbReference>
<organism evidence="10 11">
    <name type="scientific">Oryzomonas sagensis</name>
    <dbReference type="NCBI Taxonomy" id="2603857"/>
    <lineage>
        <taxon>Bacteria</taxon>
        <taxon>Pseudomonadati</taxon>
        <taxon>Thermodesulfobacteriota</taxon>
        <taxon>Desulfuromonadia</taxon>
        <taxon>Geobacterales</taxon>
        <taxon>Geobacteraceae</taxon>
        <taxon>Oryzomonas</taxon>
    </lineage>
</organism>
<evidence type="ECO:0000259" key="9">
    <source>
        <dbReference type="Pfam" id="PF01555"/>
    </source>
</evidence>
<evidence type="ECO:0000256" key="1">
    <source>
        <dbReference type="ARBA" id="ARBA00010203"/>
    </source>
</evidence>
<evidence type="ECO:0000313" key="11">
    <source>
        <dbReference type="Proteomes" id="UP000798046"/>
    </source>
</evidence>
<evidence type="ECO:0000313" key="10">
    <source>
        <dbReference type="EMBL" id="KAB0671989.1"/>
    </source>
</evidence>
<evidence type="ECO:0000256" key="8">
    <source>
        <dbReference type="RuleBase" id="RU362026"/>
    </source>
</evidence>
<protein>
    <recommendedName>
        <fullName evidence="8">Methyltransferase</fullName>
        <ecNumber evidence="8">2.1.1.-</ecNumber>
    </recommendedName>
</protein>
<dbReference type="InterPro" id="IPR017985">
    <property type="entry name" value="MeTrfase_CN4_CS"/>
</dbReference>
<comment type="caution">
    <text evidence="10">The sequence shown here is derived from an EMBL/GenBank/DDBJ whole genome shotgun (WGS) entry which is preliminary data.</text>
</comment>
<keyword evidence="3" id="KW-0808">Transferase</keyword>
<evidence type="ECO:0000256" key="3">
    <source>
        <dbReference type="ARBA" id="ARBA00022679"/>
    </source>
</evidence>
<dbReference type="Pfam" id="PF01555">
    <property type="entry name" value="N6_N4_Mtase"/>
    <property type="match status" value="1"/>
</dbReference>
<keyword evidence="6" id="KW-0238">DNA-binding</keyword>
<evidence type="ECO:0000256" key="7">
    <source>
        <dbReference type="ARBA" id="ARBA00049120"/>
    </source>
</evidence>
<feature type="domain" description="DNA methylase N-4/N-6" evidence="9">
    <location>
        <begin position="41"/>
        <end position="312"/>
    </location>
</feature>
<comment type="catalytic activity">
    <reaction evidence="7">
        <text>a 2'-deoxycytidine in DNA + S-adenosyl-L-methionine = an N(4)-methyl-2'-deoxycytidine in DNA + S-adenosyl-L-homocysteine + H(+)</text>
        <dbReference type="Rhea" id="RHEA:16857"/>
        <dbReference type="Rhea" id="RHEA-COMP:11369"/>
        <dbReference type="Rhea" id="RHEA-COMP:13674"/>
        <dbReference type="ChEBI" id="CHEBI:15378"/>
        <dbReference type="ChEBI" id="CHEBI:57856"/>
        <dbReference type="ChEBI" id="CHEBI:59789"/>
        <dbReference type="ChEBI" id="CHEBI:85452"/>
        <dbReference type="ChEBI" id="CHEBI:137933"/>
        <dbReference type="EC" id="2.1.1.113"/>
    </reaction>
</comment>
<dbReference type="EC" id="2.1.1.-" evidence="8"/>
<keyword evidence="2" id="KW-0489">Methyltransferase</keyword>
<keyword evidence="4" id="KW-0949">S-adenosyl-L-methionine</keyword>
<reference evidence="10 11" key="1">
    <citation type="journal article" date="2020" name="Microorganisms">
        <title>Description of Three Novel Members in the Family Geobacteraceae, Oryzomonas japonicum gen. nov., sp. nov., Oryzomonas sagensis sp. nov., and Oryzomonas ruber sp. nov.</title>
        <authorList>
            <person name="Xu Z."/>
            <person name="Masuda Y."/>
            <person name="Hayakawa C."/>
            <person name="Ushijima N."/>
            <person name="Kawano K."/>
            <person name="Shiratori Y."/>
            <person name="Senoo K."/>
            <person name="Itoh H."/>
        </authorList>
    </citation>
    <scope>NUCLEOTIDE SEQUENCE [LARGE SCALE GENOMIC DNA]</scope>
    <source>
        <strain evidence="10 11">Red100</strain>
    </source>
</reference>
<dbReference type="InterPro" id="IPR029063">
    <property type="entry name" value="SAM-dependent_MTases_sf"/>
</dbReference>
<proteinExistence type="inferred from homology"/>
<name>A0ABQ6TSK3_9BACT</name>
<evidence type="ECO:0000256" key="4">
    <source>
        <dbReference type="ARBA" id="ARBA00022691"/>
    </source>
</evidence>
<evidence type="ECO:0000256" key="2">
    <source>
        <dbReference type="ARBA" id="ARBA00022603"/>
    </source>
</evidence>
<dbReference type="SUPFAM" id="SSF53335">
    <property type="entry name" value="S-adenosyl-L-methionine-dependent methyltransferases"/>
    <property type="match status" value="1"/>
</dbReference>
<sequence length="331" mass="37525">MTNELLIKSAIAHKTSTGLYFNGKSEDILQSEAMQGYKGKIQLILTSPPFPLNNKKKYGNLKEEAYLEWFTNLAPIFSQMLTDNGSIVIEIGNSWEDSRPVQSLLPLQSLMGFVSHANAGLRLIQEFISYNPSRLPSPAQWVTVNRIRTVDSYTRVWWIAKQDFPKADNSKVLRPYSKSMQKLLERGSYNSGKRPSEHNISKNSFLKDHGGSIAHNFFEIDGLDLDREPRLPNAFSFSNTSSNDFFSRQCKERGIIPHPARMPMGLAEFFIQYLTDPDDVVLDPFAGSNTTGYTAARLGRKWLSIDAKEDYAIQSRIRFEDPILSDGLQED</sequence>
<dbReference type="InterPro" id="IPR001091">
    <property type="entry name" value="RM_Methyltransferase"/>
</dbReference>
<evidence type="ECO:0000256" key="5">
    <source>
        <dbReference type="ARBA" id="ARBA00022747"/>
    </source>
</evidence>
<evidence type="ECO:0000256" key="6">
    <source>
        <dbReference type="ARBA" id="ARBA00023125"/>
    </source>
</evidence>